<evidence type="ECO:0000313" key="11">
    <source>
        <dbReference type="Proteomes" id="UP000285301"/>
    </source>
</evidence>
<dbReference type="STRING" id="1965070.A0A3S3PZ20"/>
<evidence type="ECO:0000256" key="4">
    <source>
        <dbReference type="ARBA" id="ARBA00023136"/>
    </source>
</evidence>
<comment type="caution">
    <text evidence="8">The sequence shown here is derived from an EMBL/GenBank/DDBJ whole genome shotgun (WGS) entry which is preliminary data.</text>
</comment>
<dbReference type="GO" id="GO:0004930">
    <property type="term" value="F:G protein-coupled receptor activity"/>
    <property type="evidence" value="ECO:0007669"/>
    <property type="project" value="InterPro"/>
</dbReference>
<keyword evidence="2 6" id="KW-0812">Transmembrane</keyword>
<keyword evidence="3 6" id="KW-1133">Transmembrane helix</keyword>
<keyword evidence="5" id="KW-0325">Glycoprotein</keyword>
<dbReference type="EMBL" id="NCKU01001667">
    <property type="protein sequence ID" value="RWS11535.1"/>
    <property type="molecule type" value="Genomic_DNA"/>
</dbReference>
<dbReference type="PANTHER" id="PTHR24060">
    <property type="entry name" value="METABOTROPIC GLUTAMATE RECEPTOR"/>
    <property type="match status" value="1"/>
</dbReference>
<dbReference type="CDD" id="cd13953">
    <property type="entry name" value="7tm_classC_mGluR-like"/>
    <property type="match status" value="1"/>
</dbReference>
<sequence length="418" mass="47001">MSFSDLRNVITTESTVKTIHSTPYTYDPFSSFNRNLTDCVYPECSRKIRILEMESTTAKHHNINDTVVERGKSSVFFDEFGVFKMREETWVPPLIGLSSLNILIIAAFEIFVIYKAFRTVPSRRHLFLGQVLLLGLLISSAIGFAFVPKVNWISCTCTRVALGIGYTVVFGTLLVKTVFLLSLHSGTYLPISYQAFLLFFIVATQIAIDVQWLLHSTPAVVRVIEAEHIVSFNETASPKSVRLTCNHSLASLLYSMLYNLLLIILATCLSVKIRGYRENFREALFIAISMMGSVVVWMVWFFGATLASEKMQDAFVAYGAVVNAFIVFVIMFVPKARQLASLRGHDCGSYYQEEREDTDSPDSIYAPSFVHIKPSLLPLMSSHKSNSNWNFYKQFNGGTHRTHQISPHPPIKPIAGGT</sequence>
<proteinExistence type="predicted"/>
<evidence type="ECO:0000313" key="9">
    <source>
        <dbReference type="EMBL" id="RWS11535.1"/>
    </source>
</evidence>
<evidence type="ECO:0000256" key="1">
    <source>
        <dbReference type="ARBA" id="ARBA00004141"/>
    </source>
</evidence>
<organism evidence="8 11">
    <name type="scientific">Dinothrombium tinctorium</name>
    <dbReference type="NCBI Taxonomy" id="1965070"/>
    <lineage>
        <taxon>Eukaryota</taxon>
        <taxon>Metazoa</taxon>
        <taxon>Ecdysozoa</taxon>
        <taxon>Arthropoda</taxon>
        <taxon>Chelicerata</taxon>
        <taxon>Arachnida</taxon>
        <taxon>Acari</taxon>
        <taxon>Acariformes</taxon>
        <taxon>Trombidiformes</taxon>
        <taxon>Prostigmata</taxon>
        <taxon>Anystina</taxon>
        <taxon>Parasitengona</taxon>
        <taxon>Trombidioidea</taxon>
        <taxon>Trombidiidae</taxon>
        <taxon>Dinothrombium</taxon>
    </lineage>
</organism>
<protein>
    <submittedName>
        <fullName evidence="8">Metabotropic glutamate receptor 2-like protein</fullName>
    </submittedName>
</protein>
<dbReference type="Proteomes" id="UP000285301">
    <property type="component" value="Unassembled WGS sequence"/>
</dbReference>
<dbReference type="InterPro" id="IPR017978">
    <property type="entry name" value="GPCR_3_C"/>
</dbReference>
<evidence type="ECO:0000313" key="8">
    <source>
        <dbReference type="EMBL" id="RWS10762.1"/>
    </source>
</evidence>
<gene>
    <name evidence="9" type="ORF">B4U79_06059</name>
    <name evidence="10" type="ORF">B4U79_08062</name>
    <name evidence="8" type="ORF">B4U79_10172</name>
</gene>
<keyword evidence="8" id="KW-0675">Receptor</keyword>
<evidence type="ECO:0000256" key="6">
    <source>
        <dbReference type="SAM" id="Phobius"/>
    </source>
</evidence>
<reference evidence="8 11" key="1">
    <citation type="journal article" date="2018" name="Gigascience">
        <title>Genomes of trombidid mites reveal novel predicted allergens and laterally-transferred genes associated with secondary metabolism.</title>
        <authorList>
            <person name="Dong X."/>
            <person name="Chaisiri K."/>
            <person name="Xia D."/>
            <person name="Armstrong S.D."/>
            <person name="Fang Y."/>
            <person name="Donnelly M.J."/>
            <person name="Kadowaki T."/>
            <person name="McGarry J.W."/>
            <person name="Darby A.C."/>
            <person name="Makepeace B.L."/>
        </authorList>
    </citation>
    <scope>NUCLEOTIDE SEQUENCE [LARGE SCALE GENOMIC DNA]</scope>
    <source>
        <strain evidence="8">UoL-WK</strain>
    </source>
</reference>
<feature type="domain" description="G-protein coupled receptors family 3 profile" evidence="7">
    <location>
        <begin position="128"/>
        <end position="339"/>
    </location>
</feature>
<dbReference type="OrthoDB" id="9880600at2759"/>
<evidence type="ECO:0000256" key="5">
    <source>
        <dbReference type="ARBA" id="ARBA00023180"/>
    </source>
</evidence>
<feature type="transmembrane region" description="Helical" evidence="6">
    <location>
        <begin position="94"/>
        <end position="114"/>
    </location>
</feature>
<keyword evidence="11" id="KW-1185">Reference proteome</keyword>
<name>A0A3S3PZ20_9ACAR</name>
<evidence type="ECO:0000313" key="10">
    <source>
        <dbReference type="EMBL" id="RWS15806.1"/>
    </source>
</evidence>
<feature type="transmembrane region" description="Helical" evidence="6">
    <location>
        <begin position="252"/>
        <end position="271"/>
    </location>
</feature>
<evidence type="ECO:0000259" key="7">
    <source>
        <dbReference type="PROSITE" id="PS50259"/>
    </source>
</evidence>
<feature type="transmembrane region" description="Helical" evidence="6">
    <location>
        <begin position="315"/>
        <end position="333"/>
    </location>
</feature>
<comment type="subcellular location">
    <subcellularLocation>
        <location evidence="1">Membrane</location>
        <topology evidence="1">Multi-pass membrane protein</topology>
    </subcellularLocation>
</comment>
<dbReference type="EMBL" id="NCKU01001972">
    <property type="protein sequence ID" value="RWS10762.1"/>
    <property type="molecule type" value="Genomic_DNA"/>
</dbReference>
<evidence type="ECO:0000256" key="2">
    <source>
        <dbReference type="ARBA" id="ARBA00022692"/>
    </source>
</evidence>
<feature type="transmembrane region" description="Helical" evidence="6">
    <location>
        <begin position="160"/>
        <end position="183"/>
    </location>
</feature>
<feature type="transmembrane region" description="Helical" evidence="6">
    <location>
        <begin position="283"/>
        <end position="303"/>
    </location>
</feature>
<feature type="transmembrane region" description="Helical" evidence="6">
    <location>
        <begin position="195"/>
        <end position="214"/>
    </location>
</feature>
<dbReference type="Pfam" id="PF00003">
    <property type="entry name" value="7tm_3"/>
    <property type="match status" value="1"/>
</dbReference>
<dbReference type="EMBL" id="NCKU01000360">
    <property type="protein sequence ID" value="RWS15806.1"/>
    <property type="molecule type" value="Genomic_DNA"/>
</dbReference>
<reference evidence="8" key="2">
    <citation type="submission" date="2018-11" db="EMBL/GenBank/DDBJ databases">
        <title>Trombidioid mite genomics.</title>
        <authorList>
            <person name="Dong X."/>
        </authorList>
    </citation>
    <scope>NUCLEOTIDE SEQUENCE</scope>
    <source>
        <strain evidence="8">UoL-WK</strain>
    </source>
</reference>
<feature type="transmembrane region" description="Helical" evidence="6">
    <location>
        <begin position="126"/>
        <end position="148"/>
    </location>
</feature>
<accession>A0A3S3PZ20</accession>
<dbReference type="AlphaFoldDB" id="A0A3S3PZ20"/>
<dbReference type="GO" id="GO:0016020">
    <property type="term" value="C:membrane"/>
    <property type="evidence" value="ECO:0007669"/>
    <property type="project" value="UniProtKB-SubCell"/>
</dbReference>
<dbReference type="InterPro" id="IPR050726">
    <property type="entry name" value="mGluR"/>
</dbReference>
<keyword evidence="4 6" id="KW-0472">Membrane</keyword>
<dbReference type="PROSITE" id="PS50259">
    <property type="entry name" value="G_PROTEIN_RECEP_F3_4"/>
    <property type="match status" value="1"/>
</dbReference>
<evidence type="ECO:0000256" key="3">
    <source>
        <dbReference type="ARBA" id="ARBA00022989"/>
    </source>
</evidence>